<evidence type="ECO:0000313" key="4">
    <source>
        <dbReference type="Proteomes" id="UP000000763"/>
    </source>
</evidence>
<reference evidence="2" key="1">
    <citation type="submission" date="2002-06" db="EMBL/GenBank/DDBJ databases">
        <title>Oryza sativa nipponbare(GA3) genomic DNA, chromosome 9, PAC clone:P0676H02.</title>
        <authorList>
            <person name="Sasaki T."/>
            <person name="Matsumoto T."/>
            <person name="Katayose Y."/>
        </authorList>
    </citation>
    <scope>NUCLEOTIDE SEQUENCE</scope>
</reference>
<reference evidence="4" key="4">
    <citation type="journal article" date="2008" name="Nucleic Acids Res.">
        <title>The rice annotation project database (RAP-DB): 2008 update.</title>
        <authorList>
            <consortium name="The rice annotation project (RAP)"/>
        </authorList>
    </citation>
    <scope>GENOME REANNOTATION</scope>
    <source>
        <strain evidence="4">cv. Nipponbare</strain>
    </source>
</reference>
<reference evidence="3" key="2">
    <citation type="submission" date="2002-07" db="EMBL/GenBank/DDBJ databases">
        <title>Oryza sativa nipponbare(GA3) genomic DNA, chromosome 9, BAC clone:OJ1595_D08.</title>
        <authorList>
            <person name="Sasaki T."/>
            <person name="Matsumoto T."/>
            <person name="Hattori M."/>
            <person name="Sakaki Y."/>
            <person name="Katayose Y."/>
        </authorList>
    </citation>
    <scope>NUCLEOTIDE SEQUENCE</scope>
</reference>
<organism evidence="3 4">
    <name type="scientific">Oryza sativa subsp. japonica</name>
    <name type="common">Rice</name>
    <dbReference type="NCBI Taxonomy" id="39947"/>
    <lineage>
        <taxon>Eukaryota</taxon>
        <taxon>Viridiplantae</taxon>
        <taxon>Streptophyta</taxon>
        <taxon>Embryophyta</taxon>
        <taxon>Tracheophyta</taxon>
        <taxon>Spermatophyta</taxon>
        <taxon>Magnoliopsida</taxon>
        <taxon>Liliopsida</taxon>
        <taxon>Poales</taxon>
        <taxon>Poaceae</taxon>
        <taxon>BOP clade</taxon>
        <taxon>Oryzoideae</taxon>
        <taxon>Oryzeae</taxon>
        <taxon>Oryzinae</taxon>
        <taxon>Oryza</taxon>
        <taxon>Oryza sativa</taxon>
    </lineage>
</organism>
<reference evidence="4" key="3">
    <citation type="journal article" date="2005" name="Nature">
        <title>The map-based sequence of the rice genome.</title>
        <authorList>
            <consortium name="International rice genome sequencing project (IRGSP)"/>
            <person name="Matsumoto T."/>
            <person name="Wu J."/>
            <person name="Kanamori H."/>
            <person name="Katayose Y."/>
            <person name="Fujisawa M."/>
            <person name="Namiki N."/>
            <person name="Mizuno H."/>
            <person name="Yamamoto K."/>
            <person name="Antonio B.A."/>
            <person name="Baba T."/>
            <person name="Sakata K."/>
            <person name="Nagamura Y."/>
            <person name="Aoki H."/>
            <person name="Arikawa K."/>
            <person name="Arita K."/>
            <person name="Bito T."/>
            <person name="Chiden Y."/>
            <person name="Fujitsuka N."/>
            <person name="Fukunaka R."/>
            <person name="Hamada M."/>
            <person name="Harada C."/>
            <person name="Hayashi A."/>
            <person name="Hijishita S."/>
            <person name="Honda M."/>
            <person name="Hosokawa S."/>
            <person name="Ichikawa Y."/>
            <person name="Idonuma A."/>
            <person name="Iijima M."/>
            <person name="Ikeda M."/>
            <person name="Ikeno M."/>
            <person name="Ito K."/>
            <person name="Ito S."/>
            <person name="Ito T."/>
            <person name="Ito Y."/>
            <person name="Ito Y."/>
            <person name="Iwabuchi A."/>
            <person name="Kamiya K."/>
            <person name="Karasawa W."/>
            <person name="Kurita K."/>
            <person name="Katagiri S."/>
            <person name="Kikuta A."/>
            <person name="Kobayashi H."/>
            <person name="Kobayashi N."/>
            <person name="Machita K."/>
            <person name="Maehara T."/>
            <person name="Masukawa M."/>
            <person name="Mizubayashi T."/>
            <person name="Mukai Y."/>
            <person name="Nagasaki H."/>
            <person name="Nagata Y."/>
            <person name="Naito S."/>
            <person name="Nakashima M."/>
            <person name="Nakama Y."/>
            <person name="Nakamichi Y."/>
            <person name="Nakamura M."/>
            <person name="Meguro A."/>
            <person name="Negishi M."/>
            <person name="Ohta I."/>
            <person name="Ohta T."/>
            <person name="Okamoto M."/>
            <person name="Ono N."/>
            <person name="Saji S."/>
            <person name="Sakaguchi M."/>
            <person name="Sakai K."/>
            <person name="Shibata M."/>
            <person name="Shimokawa T."/>
            <person name="Song J."/>
            <person name="Takazaki Y."/>
            <person name="Terasawa K."/>
            <person name="Tsugane M."/>
            <person name="Tsuji K."/>
            <person name="Ueda S."/>
            <person name="Waki K."/>
            <person name="Yamagata H."/>
            <person name="Yamamoto M."/>
            <person name="Yamamoto S."/>
            <person name="Yamane H."/>
            <person name="Yoshiki S."/>
            <person name="Yoshihara R."/>
            <person name="Yukawa K."/>
            <person name="Zhong H."/>
            <person name="Yano M."/>
            <person name="Yuan Q."/>
            <person name="Ouyang S."/>
            <person name="Liu J."/>
            <person name="Jones K.M."/>
            <person name="Gansberger K."/>
            <person name="Moffat K."/>
            <person name="Hill J."/>
            <person name="Bera J."/>
            <person name="Fadrosh D."/>
            <person name="Jin S."/>
            <person name="Johri S."/>
            <person name="Kim M."/>
            <person name="Overton L."/>
            <person name="Reardon M."/>
            <person name="Tsitrin T."/>
            <person name="Vuong H."/>
            <person name="Weaver B."/>
            <person name="Ciecko A."/>
            <person name="Tallon L."/>
            <person name="Jackson J."/>
            <person name="Pai G."/>
            <person name="Aken S.V."/>
            <person name="Utterback T."/>
            <person name="Reidmuller S."/>
            <person name="Feldblyum T."/>
            <person name="Hsiao J."/>
            <person name="Zismann V."/>
            <person name="Iobst S."/>
            <person name="de Vazeille A.R."/>
            <person name="Buell C.R."/>
            <person name="Ying K."/>
            <person name="Li Y."/>
            <person name="Lu T."/>
            <person name="Huang Y."/>
            <person name="Zhao Q."/>
            <person name="Feng Q."/>
            <person name="Zhang L."/>
            <person name="Zhu J."/>
            <person name="Weng Q."/>
            <person name="Mu J."/>
            <person name="Lu Y."/>
            <person name="Fan D."/>
            <person name="Liu Y."/>
            <person name="Guan J."/>
            <person name="Zhang Y."/>
            <person name="Yu S."/>
            <person name="Liu X."/>
            <person name="Zhang Y."/>
            <person name="Hong G."/>
            <person name="Han B."/>
            <person name="Choisne N."/>
            <person name="Demange N."/>
            <person name="Orjeda G."/>
            <person name="Samain S."/>
            <person name="Cattolico L."/>
            <person name="Pelletier E."/>
            <person name="Couloux A."/>
            <person name="Segurens B."/>
            <person name="Wincker P."/>
            <person name="D'Hont A."/>
            <person name="Scarpelli C."/>
            <person name="Weissenbach J."/>
            <person name="Salanoubat M."/>
            <person name="Quetier F."/>
            <person name="Yu Y."/>
            <person name="Kim H.R."/>
            <person name="Rambo T."/>
            <person name="Currie J."/>
            <person name="Collura K."/>
            <person name="Luo M."/>
            <person name="Yang T."/>
            <person name="Ammiraju J.S.S."/>
            <person name="Engler F."/>
            <person name="Soderlund C."/>
            <person name="Wing R.A."/>
            <person name="Palmer L.E."/>
            <person name="de la Bastide M."/>
            <person name="Spiegel L."/>
            <person name="Nascimento L."/>
            <person name="Zutavern T."/>
            <person name="O'Shaughnessy A."/>
            <person name="Dike S."/>
            <person name="Dedhia N."/>
            <person name="Preston R."/>
            <person name="Balija V."/>
            <person name="McCombie W.R."/>
            <person name="Chow T."/>
            <person name="Chen H."/>
            <person name="Chung M."/>
            <person name="Chen C."/>
            <person name="Shaw J."/>
            <person name="Wu H."/>
            <person name="Hsiao K."/>
            <person name="Chao Y."/>
            <person name="Chu M."/>
            <person name="Cheng C."/>
            <person name="Hour A."/>
            <person name="Lee P."/>
            <person name="Lin S."/>
            <person name="Lin Y."/>
            <person name="Liou J."/>
            <person name="Liu S."/>
            <person name="Hsing Y."/>
            <person name="Raghuvanshi S."/>
            <person name="Mohanty A."/>
            <person name="Bharti A.K."/>
            <person name="Gaur A."/>
            <person name="Gupta V."/>
            <person name="Kumar D."/>
            <person name="Ravi V."/>
            <person name="Vij S."/>
            <person name="Kapur A."/>
            <person name="Khurana P."/>
            <person name="Khurana P."/>
            <person name="Khurana J.P."/>
            <person name="Tyagi A.K."/>
            <person name="Gaikwad K."/>
            <person name="Singh A."/>
            <person name="Dalal V."/>
            <person name="Srivastava S."/>
            <person name="Dixit A."/>
            <person name="Pal A.K."/>
            <person name="Ghazi I.A."/>
            <person name="Yadav M."/>
            <person name="Pandit A."/>
            <person name="Bhargava A."/>
            <person name="Sureshbabu K."/>
            <person name="Batra K."/>
            <person name="Sharma T.R."/>
            <person name="Mohapatra T."/>
            <person name="Singh N.K."/>
            <person name="Messing J."/>
            <person name="Nelson A.B."/>
            <person name="Fuks G."/>
            <person name="Kavchok S."/>
            <person name="Keizer G."/>
            <person name="Linton E."/>
            <person name="Llaca V."/>
            <person name="Song R."/>
            <person name="Tanyolac B."/>
            <person name="Young S."/>
            <person name="Ho-Il K."/>
            <person name="Hahn J.H."/>
            <person name="Sangsakoo G."/>
            <person name="Vanavichit A."/>
            <person name="de Mattos Luiz.A.T."/>
            <person name="Zimmer P.D."/>
            <person name="Malone G."/>
            <person name="Dellagostin O."/>
            <person name="de Oliveira A.C."/>
            <person name="Bevan M."/>
            <person name="Bancroft I."/>
            <person name="Minx P."/>
            <person name="Cordum H."/>
            <person name="Wilson R."/>
            <person name="Cheng Z."/>
            <person name="Jin W."/>
            <person name="Jiang J."/>
            <person name="Leong S.A."/>
            <person name="Iwama H."/>
            <person name="Gojobori T."/>
            <person name="Itoh T."/>
            <person name="Niimura Y."/>
            <person name="Fujii Y."/>
            <person name="Habara T."/>
            <person name="Sakai H."/>
            <person name="Sato Y."/>
            <person name="Wilson G."/>
            <person name="Kumar K."/>
            <person name="McCouch S."/>
            <person name="Juretic N."/>
            <person name="Hoen D."/>
            <person name="Wright S."/>
            <person name="Bruskiewich R."/>
            <person name="Bureau T."/>
            <person name="Miyao A."/>
            <person name="Hirochika H."/>
            <person name="Nishikawa T."/>
            <person name="Kadowaki K."/>
            <person name="Sugiura M."/>
            <person name="Burr B."/>
            <person name="Sasaki T."/>
        </authorList>
    </citation>
    <scope>NUCLEOTIDE SEQUENCE [LARGE SCALE GENOMIC DNA]</scope>
    <source>
        <strain evidence="4">cv. Nipponbare</strain>
    </source>
</reference>
<feature type="region of interest" description="Disordered" evidence="1">
    <location>
        <begin position="1"/>
        <end position="26"/>
    </location>
</feature>
<accession>Q6K4B3</accession>
<name>Q6K4B3_ORYSJ</name>
<dbReference type="Proteomes" id="UP000000763">
    <property type="component" value="Chromosome 9"/>
</dbReference>
<evidence type="ECO:0000313" key="3">
    <source>
        <dbReference type="EMBL" id="BAD22256.1"/>
    </source>
</evidence>
<gene>
    <name evidence="3" type="ORF">OJ1595_D08.1</name>
    <name evidence="2" type="ORF">P0676H02.19</name>
</gene>
<dbReference type="AlphaFoldDB" id="Q6K4B3"/>
<dbReference type="EMBL" id="AP005574">
    <property type="protein sequence ID" value="BAD22256.1"/>
    <property type="molecule type" value="Genomic_DNA"/>
</dbReference>
<protein>
    <submittedName>
        <fullName evidence="3">Uncharacterized protein</fullName>
    </submittedName>
</protein>
<proteinExistence type="predicted"/>
<evidence type="ECO:0000313" key="2">
    <source>
        <dbReference type="EMBL" id="BAD19746.1"/>
    </source>
</evidence>
<sequence length="119" mass="13102">MRRTPSLHAVPADRARSRRTLAAARESRPTRAVTFVRYVVIKLGEIIPGGPSFAVKTHAMSNVMRRTGHKHIADYLAINQTISDNKSYTTALRRGVLRGCGSGEEEGMLSLPPAPRYMA</sequence>
<evidence type="ECO:0000256" key="1">
    <source>
        <dbReference type="SAM" id="MobiDB-lite"/>
    </source>
</evidence>
<dbReference type="EMBL" id="AP005399">
    <property type="protein sequence ID" value="BAD19746.1"/>
    <property type="molecule type" value="Genomic_DNA"/>
</dbReference>